<keyword evidence="3" id="KW-1185">Reference proteome</keyword>
<dbReference type="EMBL" id="MCFA01000189">
    <property type="protein sequence ID" value="ORY00007.1"/>
    <property type="molecule type" value="Genomic_DNA"/>
</dbReference>
<name>A0A1Y1YQI4_9PLEO</name>
<dbReference type="Pfam" id="PF12223">
    <property type="entry name" value="DUF3602"/>
    <property type="match status" value="1"/>
</dbReference>
<evidence type="ECO:0000256" key="1">
    <source>
        <dbReference type="SAM" id="MobiDB-lite"/>
    </source>
</evidence>
<dbReference type="AlphaFoldDB" id="A0A1Y1YQI4"/>
<dbReference type="OrthoDB" id="3063476at2759"/>
<gene>
    <name evidence="2" type="ORF">BCR34DRAFT_592710</name>
</gene>
<feature type="compositionally biased region" description="Basic and acidic residues" evidence="1">
    <location>
        <begin position="102"/>
        <end position="117"/>
    </location>
</feature>
<dbReference type="Proteomes" id="UP000193144">
    <property type="component" value="Unassembled WGS sequence"/>
</dbReference>
<evidence type="ECO:0000313" key="2">
    <source>
        <dbReference type="EMBL" id="ORY00007.1"/>
    </source>
</evidence>
<proteinExistence type="predicted"/>
<feature type="region of interest" description="Disordered" evidence="1">
    <location>
        <begin position="1"/>
        <end position="143"/>
    </location>
</feature>
<dbReference type="InterPro" id="IPR022024">
    <property type="entry name" value="DUF3602"/>
</dbReference>
<organism evidence="2 3">
    <name type="scientific">Clohesyomyces aquaticus</name>
    <dbReference type="NCBI Taxonomy" id="1231657"/>
    <lineage>
        <taxon>Eukaryota</taxon>
        <taxon>Fungi</taxon>
        <taxon>Dikarya</taxon>
        <taxon>Ascomycota</taxon>
        <taxon>Pezizomycotina</taxon>
        <taxon>Dothideomycetes</taxon>
        <taxon>Pleosporomycetidae</taxon>
        <taxon>Pleosporales</taxon>
        <taxon>Lindgomycetaceae</taxon>
        <taxon>Clohesyomyces</taxon>
    </lineage>
</organism>
<dbReference type="PANTHER" id="PTHR34693">
    <property type="entry name" value="PROTEIN PAR32"/>
    <property type="match status" value="1"/>
</dbReference>
<dbReference type="PANTHER" id="PTHR34693:SF1">
    <property type="entry name" value="PROTEIN PAR32"/>
    <property type="match status" value="1"/>
</dbReference>
<evidence type="ECO:0000313" key="3">
    <source>
        <dbReference type="Proteomes" id="UP000193144"/>
    </source>
</evidence>
<sequence length="143" mass="15216">MVAGDSARIASYGRGGAGNIGKDDPNRQYTPEDFATPTLKSDHYTTGRGGTGNMAKNDPNHPELARAAQDINPPVHRDFEGPHHFGRGGAANVAAPTEEEAQLNHEKNKRKSDEAKRRGSNAAGDAKGLVDKGKDFLAKLGKK</sequence>
<accession>A0A1Y1YQI4</accession>
<reference evidence="2 3" key="1">
    <citation type="submission" date="2016-07" db="EMBL/GenBank/DDBJ databases">
        <title>Pervasive Adenine N6-methylation of Active Genes in Fungi.</title>
        <authorList>
            <consortium name="DOE Joint Genome Institute"/>
            <person name="Mondo S.J."/>
            <person name="Dannebaum R.O."/>
            <person name="Kuo R.C."/>
            <person name="Labutti K."/>
            <person name="Haridas S."/>
            <person name="Kuo A."/>
            <person name="Salamov A."/>
            <person name="Ahrendt S.R."/>
            <person name="Lipzen A."/>
            <person name="Sullivan W."/>
            <person name="Andreopoulos W.B."/>
            <person name="Clum A."/>
            <person name="Lindquist E."/>
            <person name="Daum C."/>
            <person name="Ramamoorthy G.K."/>
            <person name="Gryganskyi A."/>
            <person name="Culley D."/>
            <person name="Magnuson J.K."/>
            <person name="James T.Y."/>
            <person name="O'Malley M.A."/>
            <person name="Stajich J.E."/>
            <person name="Spatafora J.W."/>
            <person name="Visel A."/>
            <person name="Grigoriev I.V."/>
        </authorList>
    </citation>
    <scope>NUCLEOTIDE SEQUENCE [LARGE SCALE GENOMIC DNA]</scope>
    <source>
        <strain evidence="2 3">CBS 115471</strain>
    </source>
</reference>
<dbReference type="InterPro" id="IPR053203">
    <property type="entry name" value="Cisplatin_resist-associated"/>
</dbReference>
<comment type="caution">
    <text evidence="2">The sequence shown here is derived from an EMBL/GenBank/DDBJ whole genome shotgun (WGS) entry which is preliminary data.</text>
</comment>
<feature type="compositionally biased region" description="Basic and acidic residues" evidence="1">
    <location>
        <begin position="128"/>
        <end position="137"/>
    </location>
</feature>
<protein>
    <submittedName>
        <fullName evidence="2">Uncharacterized protein</fullName>
    </submittedName>
</protein>